<comment type="caution">
    <text evidence="2">The sequence shown here is derived from an EMBL/GenBank/DDBJ whole genome shotgun (WGS) entry which is preliminary data.</text>
</comment>
<evidence type="ECO:0000256" key="1">
    <source>
        <dbReference type="SAM" id="MobiDB-lite"/>
    </source>
</evidence>
<feature type="compositionally biased region" description="Low complexity" evidence="1">
    <location>
        <begin position="103"/>
        <end position="114"/>
    </location>
</feature>
<dbReference type="GO" id="GO:0043531">
    <property type="term" value="F:ADP binding"/>
    <property type="evidence" value="ECO:0007669"/>
    <property type="project" value="InterPro"/>
</dbReference>
<dbReference type="PRINTS" id="PR00364">
    <property type="entry name" value="DISEASERSIST"/>
</dbReference>
<dbReference type="AlphaFoldDB" id="A0A2X0K0I1"/>
<dbReference type="InterPro" id="IPR027417">
    <property type="entry name" value="P-loop_NTPase"/>
</dbReference>
<reference evidence="2 3" key="1">
    <citation type="submission" date="2018-06" db="EMBL/GenBank/DDBJ databases">
        <title>Streptacidiphilus pinicola sp. nov., isolated from pine grove soil.</title>
        <authorList>
            <person name="Roh S.G."/>
            <person name="Park S."/>
            <person name="Kim M.-K."/>
            <person name="Yun B.-R."/>
            <person name="Park J."/>
            <person name="Kim M.J."/>
            <person name="Kim Y.S."/>
            <person name="Kim S.B."/>
        </authorList>
    </citation>
    <scope>NUCLEOTIDE SEQUENCE [LARGE SCALE GENOMIC DNA]</scope>
    <source>
        <strain evidence="2 3">MMS16-CNU450</strain>
    </source>
</reference>
<dbReference type="RefSeq" id="WP_111507298.1">
    <property type="nucleotide sequence ID" value="NZ_QKYN01000184.1"/>
</dbReference>
<accession>A0A2X0K0I1</accession>
<proteinExistence type="predicted"/>
<protein>
    <submittedName>
        <fullName evidence="2">Uncharacterized protein</fullName>
    </submittedName>
</protein>
<feature type="region of interest" description="Disordered" evidence="1">
    <location>
        <begin position="84"/>
        <end position="114"/>
    </location>
</feature>
<dbReference type="PANTHER" id="PTHR47691">
    <property type="entry name" value="REGULATOR-RELATED"/>
    <property type="match status" value="1"/>
</dbReference>
<evidence type="ECO:0000313" key="2">
    <source>
        <dbReference type="EMBL" id="RAG81029.1"/>
    </source>
</evidence>
<organism evidence="2 3">
    <name type="scientific">Streptacidiphilus pinicola</name>
    <dbReference type="NCBI Taxonomy" id="2219663"/>
    <lineage>
        <taxon>Bacteria</taxon>
        <taxon>Bacillati</taxon>
        <taxon>Actinomycetota</taxon>
        <taxon>Actinomycetes</taxon>
        <taxon>Kitasatosporales</taxon>
        <taxon>Streptomycetaceae</taxon>
        <taxon>Streptacidiphilus</taxon>
    </lineage>
</organism>
<evidence type="ECO:0000313" key="3">
    <source>
        <dbReference type="Proteomes" id="UP000248889"/>
    </source>
</evidence>
<dbReference type="EMBL" id="QKYN01000184">
    <property type="protein sequence ID" value="RAG81029.1"/>
    <property type="molecule type" value="Genomic_DNA"/>
</dbReference>
<dbReference type="SUPFAM" id="SSF48452">
    <property type="entry name" value="TPR-like"/>
    <property type="match status" value="1"/>
</dbReference>
<dbReference type="Gene3D" id="3.40.50.300">
    <property type="entry name" value="P-loop containing nucleotide triphosphate hydrolases"/>
    <property type="match status" value="1"/>
</dbReference>
<keyword evidence="3" id="KW-1185">Reference proteome</keyword>
<sequence>MTGPGTAETFPLPEDAMDVADFVRLLRAVKLWAGDPSLETLRRRTGVATSTLSDAFNPQRRRLPPLELIRSVVRACGADAAQSARWEQAWRSTRGREGGAPGLGRAATGAAAQADWTPRQLPPDVAGFTGRSDALVALSGVRGNAPVTVITGTAGVGKTALAVHWAHQMAGHHPDGQLYLDLRGRAGDAALTVTEALSVLLQSLGVPGERIPVDLPLQMGLYRSVLAQRRMLVVLDNAADAAHVRPLLPGGPDCHVLVTSRDALTGLVVREGAARITLHTFAPAESRQLLTTQLGQERVAAEPEAVEELAELCAHLPLALRIAGANLASRPAQSVSGMIAELGGTDLLAQLRVVGDPETAVAAAFDLSYRSLSPEASRLFRMLGVMPGPEASREAAAVLLDRGLDAAVPELDELLAAHLLFEPRPGRYRSHDLLALYARRLARTEPAEVREPALHRLLSWYLLSVDAATQLIMPGFWVVFPEDVQLVGSPHAFDEPRDAEHWLTVELANLTVAVGHVAEHGPAPFAWHLAHALRGYFTSYRTNVDALAVGRTGLRAAEAVDHPLGRGLCHMSLGFAAGAIGDSDAAIDEFNAAKVQFARVGYTRGLAAAWNDTAEACITQGRLREAHTHICNALEFHVSYTPSRAIHHATTAEIFRIQGHHDLAQQHVKQAAALAAQSGAAQILAIAALEAGLTALAMGRFAEAEESLTECRNLAEFVGSELNHYDALAALACLCVRTGRASEALEWIEPLRELIARGVVGFAPEDLAEVSIVETYLATDRLDQALTVGRAALSRRVEIGHGLTATRLRLSLGRVHAARGDLAAARSLWKDALPHTIEESLPERAVIERLLSAGSAAAGEG</sequence>
<dbReference type="OrthoDB" id="581105at2"/>
<dbReference type="Gene3D" id="1.25.40.10">
    <property type="entry name" value="Tetratricopeptide repeat domain"/>
    <property type="match status" value="1"/>
</dbReference>
<name>A0A2X0K0I1_9ACTN</name>
<dbReference type="PANTHER" id="PTHR47691:SF3">
    <property type="entry name" value="HTH-TYPE TRANSCRIPTIONAL REGULATOR RV0890C-RELATED"/>
    <property type="match status" value="1"/>
</dbReference>
<dbReference type="SUPFAM" id="SSF52540">
    <property type="entry name" value="P-loop containing nucleoside triphosphate hydrolases"/>
    <property type="match status" value="1"/>
</dbReference>
<gene>
    <name evidence="2" type="ORF">DN069_35080</name>
</gene>
<dbReference type="InterPro" id="IPR011990">
    <property type="entry name" value="TPR-like_helical_dom_sf"/>
</dbReference>
<dbReference type="Proteomes" id="UP000248889">
    <property type="component" value="Unassembled WGS sequence"/>
</dbReference>